<evidence type="ECO:0000313" key="5">
    <source>
        <dbReference type="Proteomes" id="UP000434276"/>
    </source>
</evidence>
<evidence type="ECO:0000313" key="1">
    <source>
        <dbReference type="Araport" id="AT1G03240"/>
    </source>
</evidence>
<accession>A0A654E6P9</accession>
<dbReference type="OrthoDB" id="1070103at2759"/>
<protein>
    <submittedName>
        <fullName evidence="3">Uncharacterized protein</fullName>
    </submittedName>
</protein>
<dbReference type="AlphaFoldDB" id="A0A654E6P9"/>
<dbReference type="KEGG" id="ath:AT1G03240"/>
<reference evidence="3 4" key="1">
    <citation type="submission" date="2019-11" db="EMBL/GenBank/DDBJ databases">
        <authorList>
            <person name="Jiao W.-B."/>
            <person name="Schneeberger K."/>
        </authorList>
    </citation>
    <scope>NUCLEOTIDE SEQUENCE [LARGE SCALE GENOMIC DNA]</scope>
    <source>
        <strain evidence="4">cv. An-1</strain>
        <strain evidence="5">cv. C24</strain>
    </source>
</reference>
<dbReference type="ExpressionAtlas" id="A0A654E6P9">
    <property type="expression patterns" value="baseline and differential"/>
</dbReference>
<evidence type="ECO:0000313" key="3">
    <source>
        <dbReference type="EMBL" id="VYS44857.1"/>
    </source>
</evidence>
<proteinExistence type="predicted"/>
<dbReference type="GeneID" id="838546"/>
<name>A0A654E6P9_ARATH</name>
<organism evidence="3 4">
    <name type="scientific">Arabidopsis thaliana</name>
    <name type="common">Mouse-ear cress</name>
    <dbReference type="NCBI Taxonomy" id="3702"/>
    <lineage>
        <taxon>Eukaryota</taxon>
        <taxon>Viridiplantae</taxon>
        <taxon>Streptophyta</taxon>
        <taxon>Embryophyta</taxon>
        <taxon>Tracheophyta</taxon>
        <taxon>Spermatophyta</taxon>
        <taxon>Magnoliopsida</taxon>
        <taxon>eudicotyledons</taxon>
        <taxon>Gunneridae</taxon>
        <taxon>Pentapetalae</taxon>
        <taxon>rosids</taxon>
        <taxon>malvids</taxon>
        <taxon>Brassicales</taxon>
        <taxon>Brassicaceae</taxon>
        <taxon>Camelineae</taxon>
        <taxon>Arabidopsis</taxon>
    </lineage>
</organism>
<gene>
    <name evidence="1" type="ordered locus">At1g03240</name>
    <name evidence="3" type="ORF">AN1_LOCUS364</name>
    <name evidence="2" type="ORF">C24_LOCUS276</name>
</gene>
<dbReference type="EMBL" id="CACSHJ010000087">
    <property type="protein sequence ID" value="CAA0160019.1"/>
    <property type="molecule type" value="Genomic_DNA"/>
</dbReference>
<evidence type="ECO:0000313" key="2">
    <source>
        <dbReference type="EMBL" id="CAA0160019.1"/>
    </source>
</evidence>
<sequence>MTIRSKKSKGYRQEIKSTCADSNTLFSKDVVATSELFSSVIS</sequence>
<dbReference type="SMR" id="A0A654E6P9"/>
<dbReference type="EMBL" id="CACRSJ010000104">
    <property type="protein sequence ID" value="VYS44857.1"/>
    <property type="molecule type" value="Genomic_DNA"/>
</dbReference>
<dbReference type="Proteomes" id="UP000426265">
    <property type="component" value="Unassembled WGS sequence"/>
</dbReference>
<dbReference type="Proteomes" id="UP000434276">
    <property type="component" value="Unassembled WGS sequence"/>
</dbReference>
<evidence type="ECO:0000313" key="4">
    <source>
        <dbReference type="Proteomes" id="UP000426265"/>
    </source>
</evidence>
<dbReference type="Araport" id="AT1G03240"/>